<sequence>MSDRKEPITWYASWFDTPYYHILYRDRDYKEAGEFMKSLTSHLGLQPQAQILDLACGRGRHSIFLNRLGYDVTGVDLSESSIAFAKAKLNHIESGNLELGELGTGPVDLDRIKFKVHNMTEPFPAKFDAIFNLFTSFGYFDDPADNLKTIKAIKKSLKPEGAAVIDFFNVKKVVEHLVPYDEKTEKGIVFQQTRKFKDGYIFKDIEFVDDKNRYHFTERVQALTLADFENYFAAAGMRLENVYGNYQLEPFDEASSDRLILIIKSATY</sequence>
<dbReference type="AlphaFoldDB" id="W8VNS5"/>
<reference evidence="2 3" key="1">
    <citation type="journal article" date="2014" name="Proc. Natl. Acad. Sci. U.S.A.">
        <title>Functional characterization of flavobacteria rhodopsins reveals a unique class of light-driven chloride pump in bacteria.</title>
        <authorList>
            <person name="Yoshizawa S."/>
            <person name="Kumagai Y."/>
            <person name="Kim H."/>
            <person name="Ogura Y."/>
            <person name="Hayashi T."/>
            <person name="Iwasaki W."/>
            <person name="DeLong E.F."/>
            <person name="Kogure K."/>
        </authorList>
    </citation>
    <scope>NUCLEOTIDE SEQUENCE [LARGE SCALE GENOMIC DNA]</scope>
    <source>
        <strain evidence="2 3">S1-08</strain>
    </source>
</reference>
<evidence type="ECO:0000313" key="2">
    <source>
        <dbReference type="EMBL" id="BAO54045.1"/>
    </source>
</evidence>
<dbReference type="RefSeq" id="WP_041497320.1">
    <property type="nucleotide sequence ID" value="NZ_AP014548.1"/>
</dbReference>
<dbReference type="HOGENOM" id="CLU_069129_1_0_10"/>
<dbReference type="InterPro" id="IPR025714">
    <property type="entry name" value="Methyltranfer_dom"/>
</dbReference>
<dbReference type="PANTHER" id="PTHR43861">
    <property type="entry name" value="TRANS-ACONITATE 2-METHYLTRANSFERASE-RELATED"/>
    <property type="match status" value="1"/>
</dbReference>
<evidence type="ECO:0000259" key="1">
    <source>
        <dbReference type="Pfam" id="PF13847"/>
    </source>
</evidence>
<dbReference type="SUPFAM" id="SSF53335">
    <property type="entry name" value="S-adenosyl-L-methionine-dependent methyltransferases"/>
    <property type="match status" value="1"/>
</dbReference>
<dbReference type="STRING" id="1454201.NMS_0036"/>
<dbReference type="EMBL" id="AP014548">
    <property type="protein sequence ID" value="BAO54045.1"/>
    <property type="molecule type" value="Genomic_DNA"/>
</dbReference>
<dbReference type="Gene3D" id="3.40.50.150">
    <property type="entry name" value="Vaccinia Virus protein VP39"/>
    <property type="match status" value="1"/>
</dbReference>
<dbReference type="Proteomes" id="UP000031760">
    <property type="component" value="Chromosome"/>
</dbReference>
<evidence type="ECO:0000313" key="3">
    <source>
        <dbReference type="Proteomes" id="UP000031760"/>
    </source>
</evidence>
<keyword evidence="2" id="KW-0808">Transferase</keyword>
<organism evidence="2 3">
    <name type="scientific">Nonlabens marinus S1-08</name>
    <dbReference type="NCBI Taxonomy" id="1454201"/>
    <lineage>
        <taxon>Bacteria</taxon>
        <taxon>Pseudomonadati</taxon>
        <taxon>Bacteroidota</taxon>
        <taxon>Flavobacteriia</taxon>
        <taxon>Flavobacteriales</taxon>
        <taxon>Flavobacteriaceae</taxon>
        <taxon>Nonlabens</taxon>
    </lineage>
</organism>
<dbReference type="Pfam" id="PF13847">
    <property type="entry name" value="Methyltransf_31"/>
    <property type="match status" value="1"/>
</dbReference>
<dbReference type="OrthoDB" id="9811589at2"/>
<dbReference type="CDD" id="cd02440">
    <property type="entry name" value="AdoMet_MTases"/>
    <property type="match status" value="1"/>
</dbReference>
<dbReference type="GO" id="GO:0032259">
    <property type="term" value="P:methylation"/>
    <property type="evidence" value="ECO:0007669"/>
    <property type="project" value="UniProtKB-KW"/>
</dbReference>
<dbReference type="InterPro" id="IPR029063">
    <property type="entry name" value="SAM-dependent_MTases_sf"/>
</dbReference>
<dbReference type="Gene3D" id="2.20.25.110">
    <property type="entry name" value="S-adenosyl-L-methionine-dependent methyltransferases"/>
    <property type="match status" value="1"/>
</dbReference>
<feature type="domain" description="Methyltransferase" evidence="1">
    <location>
        <begin position="48"/>
        <end position="203"/>
    </location>
</feature>
<protein>
    <submittedName>
        <fullName evidence="2">Methyltransferase, putative</fullName>
    </submittedName>
</protein>
<keyword evidence="3" id="KW-1185">Reference proteome</keyword>
<dbReference type="GO" id="GO:0008168">
    <property type="term" value="F:methyltransferase activity"/>
    <property type="evidence" value="ECO:0007669"/>
    <property type="project" value="UniProtKB-KW"/>
</dbReference>
<keyword evidence="2" id="KW-0489">Methyltransferase</keyword>
<proteinExistence type="predicted"/>
<accession>W8VNS5</accession>
<gene>
    <name evidence="2" type="ORF">NMS_0036</name>
</gene>
<name>W8VNS5_9FLAO</name>
<dbReference type="KEGG" id="nmf:NMS_0036"/>